<evidence type="ECO:0000256" key="3">
    <source>
        <dbReference type="ARBA" id="ARBA00022801"/>
    </source>
</evidence>
<sequence length="168" mass="18706">MVKLFISGGGDEKQGKKFDQEFAKRIDLTKPLLYIPIAMKGIISSADCYQWVSSVFKPLGIDEIIMWTDLNNRTLENLKQFSAVYIGGGNTFSLLNDLRTSKFDVVLKEFIKSGGILYGGSAGAIILGSNIMTCAHLDHNDVKLRDCNGLNLIHGFDVWCHMNLKTTR</sequence>
<dbReference type="InterPro" id="IPR005320">
    <property type="entry name" value="Peptidase_S51"/>
</dbReference>
<comment type="similarity">
    <text evidence="1">Belongs to the peptidase S51 family.</text>
</comment>
<keyword evidence="4" id="KW-0720">Serine protease</keyword>
<dbReference type="PANTHER" id="PTHR20842:SF0">
    <property type="entry name" value="ALPHA-ASPARTYL DIPEPTIDASE"/>
    <property type="match status" value="1"/>
</dbReference>
<comment type="caution">
    <text evidence="5">The sequence shown here is derived from an EMBL/GenBank/DDBJ whole genome shotgun (WGS) entry which is preliminary data.</text>
</comment>
<accession>A0A2P8GG91</accession>
<gene>
    <name evidence="5" type="ORF">B0H99_11077</name>
</gene>
<dbReference type="Proteomes" id="UP000242682">
    <property type="component" value="Unassembled WGS sequence"/>
</dbReference>
<name>A0A2P8GG91_9BACL</name>
<keyword evidence="6" id="KW-1185">Reference proteome</keyword>
<dbReference type="InterPro" id="IPR029062">
    <property type="entry name" value="Class_I_gatase-like"/>
</dbReference>
<organism evidence="5 6">
    <name type="scientific">Planomicrobium soli</name>
    <dbReference type="NCBI Taxonomy" id="1176648"/>
    <lineage>
        <taxon>Bacteria</taxon>
        <taxon>Bacillati</taxon>
        <taxon>Bacillota</taxon>
        <taxon>Bacilli</taxon>
        <taxon>Bacillales</taxon>
        <taxon>Caryophanaceae</taxon>
        <taxon>Planomicrobium</taxon>
    </lineage>
</organism>
<dbReference type="PANTHER" id="PTHR20842">
    <property type="entry name" value="PROTEASE S51 ALPHA-ASPARTYL DIPEPTIDASE"/>
    <property type="match status" value="1"/>
</dbReference>
<dbReference type="Gene3D" id="3.40.50.880">
    <property type="match status" value="1"/>
</dbReference>
<dbReference type="GO" id="GO:0006508">
    <property type="term" value="P:proteolysis"/>
    <property type="evidence" value="ECO:0007669"/>
    <property type="project" value="UniProtKB-KW"/>
</dbReference>
<dbReference type="AlphaFoldDB" id="A0A2P8GG91"/>
<dbReference type="GO" id="GO:0008236">
    <property type="term" value="F:serine-type peptidase activity"/>
    <property type="evidence" value="ECO:0007669"/>
    <property type="project" value="UniProtKB-KW"/>
</dbReference>
<keyword evidence="2" id="KW-0645">Protease</keyword>
<evidence type="ECO:0000313" key="6">
    <source>
        <dbReference type="Proteomes" id="UP000242682"/>
    </source>
</evidence>
<dbReference type="EMBL" id="PYAT01000010">
    <property type="protein sequence ID" value="PSL32967.1"/>
    <property type="molecule type" value="Genomic_DNA"/>
</dbReference>
<evidence type="ECO:0000256" key="1">
    <source>
        <dbReference type="ARBA" id="ARBA00006534"/>
    </source>
</evidence>
<dbReference type="Pfam" id="PF03575">
    <property type="entry name" value="Peptidase_S51"/>
    <property type="match status" value="1"/>
</dbReference>
<evidence type="ECO:0000313" key="5">
    <source>
        <dbReference type="EMBL" id="PSL32967.1"/>
    </source>
</evidence>
<keyword evidence="3" id="KW-0378">Hydrolase</keyword>
<evidence type="ECO:0000256" key="4">
    <source>
        <dbReference type="ARBA" id="ARBA00022825"/>
    </source>
</evidence>
<protein>
    <submittedName>
        <fullName evidence="5">Dipeptidase E</fullName>
    </submittedName>
</protein>
<proteinExistence type="inferred from homology"/>
<reference evidence="5 6" key="1">
    <citation type="submission" date="2018-03" db="EMBL/GenBank/DDBJ databases">
        <title>Genomic Encyclopedia of Type Strains, Phase III (KMG-III): the genomes of soil and plant-associated and newly described type strains.</title>
        <authorList>
            <person name="Whitman W."/>
        </authorList>
    </citation>
    <scope>NUCLEOTIDE SEQUENCE [LARGE SCALE GENOMIC DNA]</scope>
    <source>
        <strain evidence="5 6">CGMCC 1.12259</strain>
    </source>
</reference>
<evidence type="ECO:0000256" key="2">
    <source>
        <dbReference type="ARBA" id="ARBA00022670"/>
    </source>
</evidence>
<dbReference type="SUPFAM" id="SSF52317">
    <property type="entry name" value="Class I glutamine amidotransferase-like"/>
    <property type="match status" value="1"/>
</dbReference>
<dbReference type="RefSeq" id="WP_245894537.1">
    <property type="nucleotide sequence ID" value="NZ_PYAT01000010.1"/>
</dbReference>